<evidence type="ECO:0000256" key="8">
    <source>
        <dbReference type="ARBA" id="ARBA00023235"/>
    </source>
</evidence>
<name>Q2SLF3_HAHCH</name>
<dbReference type="FunFam" id="1.10.12.10:FF:000004">
    <property type="entry name" value="Delta3,5-delta2,4-dienoyl-CoA isomerase"/>
    <property type="match status" value="1"/>
</dbReference>
<evidence type="ECO:0000256" key="4">
    <source>
        <dbReference type="ARBA" id="ARBA00022832"/>
    </source>
</evidence>
<accession>Q2SLF3</accession>
<evidence type="ECO:0000256" key="3">
    <source>
        <dbReference type="ARBA" id="ARBA00005254"/>
    </source>
</evidence>
<dbReference type="InterPro" id="IPR045002">
    <property type="entry name" value="Ech1-like"/>
</dbReference>
<keyword evidence="8" id="KW-0413">Isomerase</keyword>
<dbReference type="AlphaFoldDB" id="Q2SLF3"/>
<dbReference type="InterPro" id="IPR014748">
    <property type="entry name" value="Enoyl-CoA_hydra_C"/>
</dbReference>
<dbReference type="FunFam" id="3.90.226.10:FF:000024">
    <property type="entry name" value="Delta3,5-delta2,4-dienoyl-CoA isomerase"/>
    <property type="match status" value="1"/>
</dbReference>
<dbReference type="UniPathway" id="UPA00659"/>
<dbReference type="PANTHER" id="PTHR43149:SF1">
    <property type="entry name" value="DELTA(3,5)-DELTA(2,4)-DIENOYL-COA ISOMERASE, MITOCHONDRIAL"/>
    <property type="match status" value="1"/>
</dbReference>
<dbReference type="GO" id="GO:0016853">
    <property type="term" value="F:isomerase activity"/>
    <property type="evidence" value="ECO:0007669"/>
    <property type="project" value="UniProtKB-KW"/>
</dbReference>
<evidence type="ECO:0000256" key="6">
    <source>
        <dbReference type="ARBA" id="ARBA00023098"/>
    </source>
</evidence>
<keyword evidence="4" id="KW-0276">Fatty acid metabolism</keyword>
<comment type="similarity">
    <text evidence="3">Belongs to the enoyl-CoA hydratase/isomerase family.</text>
</comment>
<sequence length="270" mass="29721">MSEYSTLSVTQEGGVAVIELNRPDKANALNMAMWEEIGLAFRRADQESTVRVVVLRGAGKHFCSGIDLMDFASVMTGKEKCDGRRREELRRLILKLQGCLSAIEECRKPVLAALHGGCIGGGVDMVASCDMRYISAEGYLQIKEIDIGMTADVGTLQRLPHIIGDGVMRELAYTGRKVDAEEARAIGLVNRVYESPEALMAGVMETAQVIAGKSPLAIRGTKEMIKYTRDHSVADSLNYVATWNAAMLISEDIQEAMMAQMQKREPKFRD</sequence>
<protein>
    <submittedName>
        <fullName evidence="9">Enoyl-CoA hydratase/carnithine racemase</fullName>
    </submittedName>
</protein>
<dbReference type="PANTHER" id="PTHR43149">
    <property type="entry name" value="ENOYL-COA HYDRATASE"/>
    <property type="match status" value="1"/>
</dbReference>
<comment type="pathway">
    <text evidence="2">Lipid metabolism; fatty acid beta-oxidation.</text>
</comment>
<keyword evidence="7" id="KW-0576">Peroxisome</keyword>
<dbReference type="EMBL" id="CP000155">
    <property type="protein sequence ID" value="ABC28521.1"/>
    <property type="molecule type" value="Genomic_DNA"/>
</dbReference>
<evidence type="ECO:0000256" key="7">
    <source>
        <dbReference type="ARBA" id="ARBA00023140"/>
    </source>
</evidence>
<dbReference type="STRING" id="349521.HCH_01668"/>
<evidence type="ECO:0000256" key="1">
    <source>
        <dbReference type="ARBA" id="ARBA00004275"/>
    </source>
</evidence>
<organism evidence="9 10">
    <name type="scientific">Hahella chejuensis (strain KCTC 2396)</name>
    <dbReference type="NCBI Taxonomy" id="349521"/>
    <lineage>
        <taxon>Bacteria</taxon>
        <taxon>Pseudomonadati</taxon>
        <taxon>Pseudomonadota</taxon>
        <taxon>Gammaproteobacteria</taxon>
        <taxon>Oceanospirillales</taxon>
        <taxon>Hahellaceae</taxon>
        <taxon>Hahella</taxon>
    </lineage>
</organism>
<keyword evidence="5" id="KW-0007">Acetylation</keyword>
<dbReference type="InterPro" id="IPR001753">
    <property type="entry name" value="Enoyl-CoA_hydra/iso"/>
</dbReference>
<dbReference type="HOGENOM" id="CLU_009834_7_0_6"/>
<evidence type="ECO:0000256" key="2">
    <source>
        <dbReference type="ARBA" id="ARBA00005005"/>
    </source>
</evidence>
<dbReference type="eggNOG" id="COG1024">
    <property type="taxonomic scope" value="Bacteria"/>
</dbReference>
<evidence type="ECO:0000313" key="9">
    <source>
        <dbReference type="EMBL" id="ABC28521.1"/>
    </source>
</evidence>
<evidence type="ECO:0000313" key="10">
    <source>
        <dbReference type="Proteomes" id="UP000000238"/>
    </source>
</evidence>
<dbReference type="Gene3D" id="3.90.226.10">
    <property type="entry name" value="2-enoyl-CoA Hydratase, Chain A, domain 1"/>
    <property type="match status" value="1"/>
</dbReference>
<comment type="subcellular location">
    <subcellularLocation>
        <location evidence="1">Peroxisome</location>
    </subcellularLocation>
</comment>
<dbReference type="RefSeq" id="WP_011395593.1">
    <property type="nucleotide sequence ID" value="NC_007645.1"/>
</dbReference>
<gene>
    <name evidence="9" type="ordered locus">HCH_01668</name>
</gene>
<dbReference type="KEGG" id="hch:HCH_01668"/>
<dbReference type="SUPFAM" id="SSF52096">
    <property type="entry name" value="ClpP/crotonase"/>
    <property type="match status" value="1"/>
</dbReference>
<dbReference type="Gene3D" id="1.10.12.10">
    <property type="entry name" value="Lyase 2-enoyl-coa Hydratase, Chain A, domain 2"/>
    <property type="match status" value="1"/>
</dbReference>
<proteinExistence type="inferred from homology"/>
<dbReference type="GO" id="GO:0006635">
    <property type="term" value="P:fatty acid beta-oxidation"/>
    <property type="evidence" value="ECO:0007669"/>
    <property type="project" value="UniProtKB-UniPathway"/>
</dbReference>
<dbReference type="GO" id="GO:0005737">
    <property type="term" value="C:cytoplasm"/>
    <property type="evidence" value="ECO:0007669"/>
    <property type="project" value="UniProtKB-ARBA"/>
</dbReference>
<dbReference type="CDD" id="cd06558">
    <property type="entry name" value="crotonase-like"/>
    <property type="match status" value="1"/>
</dbReference>
<dbReference type="OrthoDB" id="9807606at2"/>
<keyword evidence="10" id="KW-1185">Reference proteome</keyword>
<dbReference type="InterPro" id="IPR029045">
    <property type="entry name" value="ClpP/crotonase-like_dom_sf"/>
</dbReference>
<dbReference type="NCBIfam" id="NF004794">
    <property type="entry name" value="PRK06142.1"/>
    <property type="match status" value="1"/>
</dbReference>
<evidence type="ECO:0000256" key="5">
    <source>
        <dbReference type="ARBA" id="ARBA00022990"/>
    </source>
</evidence>
<dbReference type="Pfam" id="PF00378">
    <property type="entry name" value="ECH_1"/>
    <property type="match status" value="1"/>
</dbReference>
<dbReference type="Proteomes" id="UP000000238">
    <property type="component" value="Chromosome"/>
</dbReference>
<reference evidence="9 10" key="1">
    <citation type="journal article" date="2005" name="Nucleic Acids Res.">
        <title>Genomic blueprint of Hahella chejuensis, a marine microbe producing an algicidal agent.</title>
        <authorList>
            <person name="Jeong H."/>
            <person name="Yim J.H."/>
            <person name="Lee C."/>
            <person name="Choi S.-H."/>
            <person name="Park Y.K."/>
            <person name="Yoon S.H."/>
            <person name="Hur C.-G."/>
            <person name="Kang H.-Y."/>
            <person name="Kim D."/>
            <person name="Lee H.H."/>
            <person name="Park K.H."/>
            <person name="Park S.-H."/>
            <person name="Park H.-S."/>
            <person name="Lee H.K."/>
            <person name="Oh T.K."/>
            <person name="Kim J.F."/>
        </authorList>
    </citation>
    <scope>NUCLEOTIDE SEQUENCE [LARGE SCALE GENOMIC DNA]</scope>
    <source>
        <strain evidence="9 10">KCTC 2396</strain>
    </source>
</reference>
<keyword evidence="6" id="KW-0443">Lipid metabolism</keyword>